<dbReference type="OrthoDB" id="2351415at2"/>
<dbReference type="Pfam" id="PF09922">
    <property type="entry name" value="LiaF-like_C"/>
    <property type="match status" value="1"/>
</dbReference>
<feature type="region of interest" description="Disordered" evidence="1">
    <location>
        <begin position="170"/>
        <end position="203"/>
    </location>
</feature>
<keyword evidence="2" id="KW-0472">Membrane</keyword>
<dbReference type="AlphaFoldDB" id="A0A329MSM8"/>
<feature type="compositionally biased region" description="Polar residues" evidence="1">
    <location>
        <begin position="176"/>
        <end position="186"/>
    </location>
</feature>
<evidence type="ECO:0000259" key="4">
    <source>
        <dbReference type="Pfam" id="PF22570"/>
    </source>
</evidence>
<dbReference type="EMBL" id="QMFB01000002">
    <property type="protein sequence ID" value="RAV22562.1"/>
    <property type="molecule type" value="Genomic_DNA"/>
</dbReference>
<evidence type="ECO:0000259" key="3">
    <source>
        <dbReference type="Pfam" id="PF09922"/>
    </source>
</evidence>
<sequence>MEEMPMKYSFMSRAMIGLMLIGIGVMFMLDQMDYLEFDFGSLFSTFWPVALILVGLHGAFSRRQYSAGGGGGVWNAFIVLLGALFLLDNLDIFHFTFQMIWPIAIIFAGLSFLFGRSGGRRDWKEQPPAAKNDPSSTYDAPPPPGYDPTFTYGSSFDKQKEATAKAGTEIPAAPYTESNQNQSAGGNSYGNGHKWKHKHHNKHHKHHHHNWSWNWNMPEDSIQRSNFIGDVHLGVEYWELKPTQVSHFIGDTIIDLTKASIPYGETRITISAFIGDVKVFVPNDAQVEVRVSTSSFIGDLNVLDRYEGGMFKSVQLETPFYAEADKKIFINVSSFIGDVSVKKIG</sequence>
<name>A0A329MSM8_9BACL</name>
<proteinExistence type="predicted"/>
<keyword evidence="2" id="KW-1133">Transmembrane helix</keyword>
<feature type="transmembrane region" description="Helical" evidence="2">
    <location>
        <begin position="41"/>
        <end position="60"/>
    </location>
</feature>
<dbReference type="InterPro" id="IPR047793">
    <property type="entry name" value="LiaF_C"/>
</dbReference>
<reference evidence="5 6" key="1">
    <citation type="journal article" date="2009" name="Int. J. Syst. Evol. Microbiol.">
        <title>Paenibacillus contaminans sp. nov., isolated from a contaminated laboratory plate.</title>
        <authorList>
            <person name="Chou J.H."/>
            <person name="Lee J.H."/>
            <person name="Lin M.C."/>
            <person name="Chang P.S."/>
            <person name="Arun A.B."/>
            <person name="Young C.C."/>
            <person name="Chen W.M."/>
        </authorList>
    </citation>
    <scope>NUCLEOTIDE SEQUENCE [LARGE SCALE GENOMIC DNA]</scope>
    <source>
        <strain evidence="5 6">CKOBP-6</strain>
    </source>
</reference>
<keyword evidence="2" id="KW-0812">Transmembrane</keyword>
<evidence type="ECO:0000256" key="2">
    <source>
        <dbReference type="SAM" id="Phobius"/>
    </source>
</evidence>
<dbReference type="Pfam" id="PF22570">
    <property type="entry name" value="LiaF-TM"/>
    <property type="match status" value="1"/>
</dbReference>
<feature type="domain" description="Cell wall-active antibiotics response LiaF-like C-terminal" evidence="3">
    <location>
        <begin position="227"/>
        <end position="341"/>
    </location>
</feature>
<feature type="transmembrane region" description="Helical" evidence="2">
    <location>
        <begin position="67"/>
        <end position="86"/>
    </location>
</feature>
<feature type="domain" description="LiaF transmembrane" evidence="4">
    <location>
        <begin position="16"/>
        <end position="118"/>
    </location>
</feature>
<protein>
    <recommendedName>
        <fullName evidence="7">Cell wall-active antibiotics response protein</fullName>
    </recommendedName>
</protein>
<dbReference type="InterPro" id="IPR054331">
    <property type="entry name" value="LiaF_TM"/>
</dbReference>
<dbReference type="Proteomes" id="UP000250369">
    <property type="component" value="Unassembled WGS sequence"/>
</dbReference>
<evidence type="ECO:0008006" key="7">
    <source>
        <dbReference type="Google" id="ProtNLM"/>
    </source>
</evidence>
<comment type="caution">
    <text evidence="5">The sequence shown here is derived from an EMBL/GenBank/DDBJ whole genome shotgun (WGS) entry which is preliminary data.</text>
</comment>
<dbReference type="InterPro" id="IPR024425">
    <property type="entry name" value="LiaF-like_C"/>
</dbReference>
<organism evidence="5 6">
    <name type="scientific">Paenibacillus contaminans</name>
    <dbReference type="NCBI Taxonomy" id="450362"/>
    <lineage>
        <taxon>Bacteria</taxon>
        <taxon>Bacillati</taxon>
        <taxon>Bacillota</taxon>
        <taxon>Bacilli</taxon>
        <taxon>Bacillales</taxon>
        <taxon>Paenibacillaceae</taxon>
        <taxon>Paenibacillus</taxon>
    </lineage>
</organism>
<evidence type="ECO:0000313" key="6">
    <source>
        <dbReference type="Proteomes" id="UP000250369"/>
    </source>
</evidence>
<feature type="region of interest" description="Disordered" evidence="1">
    <location>
        <begin position="123"/>
        <end position="144"/>
    </location>
</feature>
<feature type="transmembrane region" description="Helical" evidence="2">
    <location>
        <begin position="12"/>
        <end position="29"/>
    </location>
</feature>
<evidence type="ECO:0000256" key="1">
    <source>
        <dbReference type="SAM" id="MobiDB-lite"/>
    </source>
</evidence>
<accession>A0A329MSM8</accession>
<keyword evidence="6" id="KW-1185">Reference proteome</keyword>
<dbReference type="NCBIfam" id="NF040535">
    <property type="entry name" value="LiaF_C_term"/>
    <property type="match status" value="1"/>
</dbReference>
<evidence type="ECO:0000313" key="5">
    <source>
        <dbReference type="EMBL" id="RAV22562.1"/>
    </source>
</evidence>
<gene>
    <name evidence="5" type="ORF">DQG23_06410</name>
</gene>
<feature type="compositionally biased region" description="Basic residues" evidence="1">
    <location>
        <begin position="193"/>
        <end position="203"/>
    </location>
</feature>
<feature type="transmembrane region" description="Helical" evidence="2">
    <location>
        <begin position="92"/>
        <end position="114"/>
    </location>
</feature>